<organism evidence="7 8">
    <name type="scientific">Cephalotus follicularis</name>
    <name type="common">Albany pitcher plant</name>
    <dbReference type="NCBI Taxonomy" id="3775"/>
    <lineage>
        <taxon>Eukaryota</taxon>
        <taxon>Viridiplantae</taxon>
        <taxon>Streptophyta</taxon>
        <taxon>Embryophyta</taxon>
        <taxon>Tracheophyta</taxon>
        <taxon>Spermatophyta</taxon>
        <taxon>Magnoliopsida</taxon>
        <taxon>eudicotyledons</taxon>
        <taxon>Gunneridae</taxon>
        <taxon>Pentapetalae</taxon>
        <taxon>rosids</taxon>
        <taxon>fabids</taxon>
        <taxon>Oxalidales</taxon>
        <taxon>Cephalotaceae</taxon>
        <taxon>Cephalotus</taxon>
    </lineage>
</organism>
<dbReference type="EMBL" id="BDDD01001253">
    <property type="protein sequence ID" value="GAV74612.1"/>
    <property type="molecule type" value="Genomic_DNA"/>
</dbReference>
<dbReference type="CDD" id="cd15566">
    <property type="entry name" value="PHD3_NSD"/>
    <property type="match status" value="1"/>
</dbReference>
<dbReference type="OrthoDB" id="21264at2759"/>
<dbReference type="GO" id="GO:0005634">
    <property type="term" value="C:nucleus"/>
    <property type="evidence" value="ECO:0007669"/>
    <property type="project" value="UniProtKB-SubCell"/>
</dbReference>
<dbReference type="AlphaFoldDB" id="A0A1Q3C3B9"/>
<dbReference type="Gene3D" id="3.30.40.10">
    <property type="entry name" value="Zinc/RING finger domain, C3HC4 (zinc finger)"/>
    <property type="match status" value="2"/>
</dbReference>
<keyword evidence="5" id="KW-0539">Nucleus</keyword>
<dbReference type="Proteomes" id="UP000187406">
    <property type="component" value="Unassembled WGS sequence"/>
</dbReference>
<evidence type="ECO:0000313" key="7">
    <source>
        <dbReference type="EMBL" id="GAV74612.1"/>
    </source>
</evidence>
<keyword evidence="2" id="KW-0479">Metal-binding</keyword>
<dbReference type="CDD" id="cd15565">
    <property type="entry name" value="PHD2_NSD"/>
    <property type="match status" value="1"/>
</dbReference>
<evidence type="ECO:0000313" key="8">
    <source>
        <dbReference type="Proteomes" id="UP000187406"/>
    </source>
</evidence>
<feature type="domain" description="Zinc finger PHD-type" evidence="6">
    <location>
        <begin position="360"/>
        <end position="403"/>
    </location>
</feature>
<evidence type="ECO:0000256" key="5">
    <source>
        <dbReference type="ARBA" id="ARBA00023242"/>
    </source>
</evidence>
<dbReference type="InterPro" id="IPR055198">
    <property type="entry name" value="NSD_PHD"/>
</dbReference>
<protein>
    <submittedName>
        <fullName evidence="7">DNMT1-RFD domain-containing protein</fullName>
    </submittedName>
</protein>
<dbReference type="InterPro" id="IPR013083">
    <property type="entry name" value="Znf_RING/FYVE/PHD"/>
</dbReference>
<name>A0A1Q3C3B9_CEPFO</name>
<proteinExistence type="predicted"/>
<dbReference type="Pfam" id="PF12047">
    <property type="entry name" value="DNMT1-RFD"/>
    <property type="match status" value="1"/>
</dbReference>
<evidence type="ECO:0000256" key="3">
    <source>
        <dbReference type="ARBA" id="ARBA00022771"/>
    </source>
</evidence>
<keyword evidence="4" id="KW-0862">Zinc</keyword>
<comment type="subcellular location">
    <subcellularLocation>
        <location evidence="1">Nucleus</location>
    </subcellularLocation>
</comment>
<reference evidence="8" key="1">
    <citation type="submission" date="2016-04" db="EMBL/GenBank/DDBJ databases">
        <title>Cephalotus genome sequencing.</title>
        <authorList>
            <person name="Fukushima K."/>
            <person name="Hasebe M."/>
            <person name="Fang X."/>
        </authorList>
    </citation>
    <scope>NUCLEOTIDE SEQUENCE [LARGE SCALE GENOMIC DNA]</scope>
    <source>
        <strain evidence="8">cv. St1</strain>
    </source>
</reference>
<comment type="caution">
    <text evidence="7">The sequence shown here is derived from an EMBL/GenBank/DDBJ whole genome shotgun (WGS) entry which is preliminary data.</text>
</comment>
<dbReference type="Pfam" id="PF26055">
    <property type="entry name" value="Mtase_EDM2"/>
    <property type="match status" value="1"/>
</dbReference>
<dbReference type="PANTHER" id="PTHR46235:SF13">
    <property type="entry name" value="EDM2-LIKE PROTEIN1"/>
    <property type="match status" value="1"/>
</dbReference>
<dbReference type="PANTHER" id="PTHR46235">
    <property type="entry name" value="PHD FINGER-CONTAINING PROTEIN DDB_G0268158"/>
    <property type="match status" value="1"/>
</dbReference>
<keyword evidence="8" id="KW-1185">Reference proteome</keyword>
<dbReference type="InterPro" id="IPR058939">
    <property type="entry name" value="Mtase_EDM2"/>
</dbReference>
<dbReference type="Pfam" id="PF22908">
    <property type="entry name" value="PHD_NSD"/>
    <property type="match status" value="1"/>
</dbReference>
<gene>
    <name evidence="7" type="ORF">CFOL_v3_18092</name>
</gene>
<evidence type="ECO:0000259" key="6">
    <source>
        <dbReference type="SMART" id="SM00249"/>
    </source>
</evidence>
<accession>A0A1Q3C3B9</accession>
<dbReference type="InterPro" id="IPR022702">
    <property type="entry name" value="Cytosine_MeTrfase1_RFD"/>
</dbReference>
<evidence type="ECO:0000256" key="2">
    <source>
        <dbReference type="ARBA" id="ARBA00022723"/>
    </source>
</evidence>
<feature type="domain" description="Zinc finger PHD-type" evidence="6">
    <location>
        <begin position="293"/>
        <end position="359"/>
    </location>
</feature>
<dbReference type="SMART" id="SM00249">
    <property type="entry name" value="PHD"/>
    <property type="match status" value="3"/>
</dbReference>
<dbReference type="InParanoid" id="A0A1Q3C3B9"/>
<dbReference type="InterPro" id="IPR001965">
    <property type="entry name" value="Znf_PHD"/>
</dbReference>
<keyword evidence="3" id="KW-0863">Zinc-finger</keyword>
<sequence length="1141" mass="130094">MASSDEEGEILPESVANYHFVDQNGAPISFDVLPLQWEEGDPWLSRDSVSRVSLLGTCDNGLQNIYKQVIAWKFELSCALLQPQISVLSKDKNWITLENPRRSFQNTIRTIMITLHWLHFVKMNPETCGKSARNHLLKTLSFFEVQPCENDLLTHMILISEAAQRDKDLAKSKYLLAFVEKPGTNVAFHQDVRTIRKSNFIVDMEEDEEYGEDEEYDGVIVDEEEESFFDTVCAICDNGGEVLNCEGSCLRSFHPTPIAGADSNCRSLGFADAAEVEEIPNFLCKNCLYKRHQCFACGKLGSSAKSSGQEVFPCASAICGHFYHPECVAKLFHIGIRSQEEQLQEKIATGESFTCPAHKCFVCKQIEDKDVRELQFAVCRRCPKAYHRKCLPREITFQCINEHIVQRAWEALLPRKRILIYCLEHEIDITLLTPPRHHLMFPHIEEEKKRHNGEHLSSKEKAVGSKRSMVHEISAVDRSLLKKPKHVQKVCSAVEAGVLVKKIVNIYPRQDLDPSGKPNKLDISGSLLKDKINSSRFSHQSSTEAKNKLSLRNNTSLVNMGLYPPKPTQQHSSRSIINNIIPDKPVTKKLKSSRPLLDDKMKLGILALMKEASSTFNVEEFMSRQKIPSTHANSSKNVLVKNITLGLVEGYVQAVRTALKNLEDGRSIEEAKTVCEPYLINQLCRWKKKFEVYLAPFLHGRRYTSYGRHFTKLKKLEEIVDRLHWYVQPGDMIVDFCCGSNDFSRLMKGKLENMATSCSFKNYDLIQPKNDFCFEKRDWMSVNPAELPDGSKLIMGLNPPFGVKAALANQFIDKALQFKPKLIVLIVPKETNRLNNRAPYDLIWEDNKILSGKSFYLPGSVDVNDHQLDQWNKNPPPLYLWSRTDWTIRHKAIAQEHGHIYKEQEVMHGEDEYVKKVEYQYVTEENLDTYGGFSSNVYACGGLSSTFDDIPEDNEIESEQIRASALGKPREGYFPNYGSSEGWTNNDYMKKQSFDYQNEMQHNGGHTDKMLQGKVDDGILLDTDDMFVDMEISLINSPINYTDHQRFWEDSLLEAHVADGRIEEEISHDLKDQHHGQFNSLNPEFHQLGPLPPLHIPDAGSLPRVYLDPGNCAPQPDSHITNPVYFAPRPDSHIPARKYMA</sequence>
<evidence type="ECO:0000256" key="1">
    <source>
        <dbReference type="ARBA" id="ARBA00004123"/>
    </source>
</evidence>
<evidence type="ECO:0000256" key="4">
    <source>
        <dbReference type="ARBA" id="ARBA00022833"/>
    </source>
</evidence>
<dbReference type="GO" id="GO:0008270">
    <property type="term" value="F:zinc ion binding"/>
    <property type="evidence" value="ECO:0007669"/>
    <property type="project" value="UniProtKB-KW"/>
</dbReference>
<feature type="domain" description="Zinc finger PHD-type" evidence="6">
    <location>
        <begin position="232"/>
        <end position="288"/>
    </location>
</feature>
<dbReference type="STRING" id="3775.A0A1Q3C3B9"/>